<dbReference type="OrthoDB" id="8480537at2"/>
<dbReference type="AlphaFoldDB" id="A0A1I6T787"/>
<reference evidence="2" key="1">
    <citation type="submission" date="2016-10" db="EMBL/GenBank/DDBJ databases">
        <authorList>
            <person name="Varghese N."/>
            <person name="Submissions S."/>
        </authorList>
    </citation>
    <scope>NUCLEOTIDE SEQUENCE [LARGE SCALE GENOMIC DNA]</scope>
    <source>
        <strain evidence="2">CGMCC 1.10683</strain>
    </source>
</reference>
<dbReference type="Proteomes" id="UP000198788">
    <property type="component" value="Unassembled WGS sequence"/>
</dbReference>
<protein>
    <submittedName>
        <fullName evidence="1">Uncharacterized protein</fullName>
    </submittedName>
</protein>
<dbReference type="RefSeq" id="WP_092312728.1">
    <property type="nucleotide sequence ID" value="NZ_FOZV01000008.1"/>
</dbReference>
<organism evidence="1 2">
    <name type="scientific">Brevundimonas viscosa</name>
    <dbReference type="NCBI Taxonomy" id="871741"/>
    <lineage>
        <taxon>Bacteria</taxon>
        <taxon>Pseudomonadati</taxon>
        <taxon>Pseudomonadota</taxon>
        <taxon>Alphaproteobacteria</taxon>
        <taxon>Caulobacterales</taxon>
        <taxon>Caulobacteraceae</taxon>
        <taxon>Brevundimonas</taxon>
    </lineage>
</organism>
<proteinExistence type="predicted"/>
<evidence type="ECO:0000313" key="1">
    <source>
        <dbReference type="EMBL" id="SFS85079.1"/>
    </source>
</evidence>
<gene>
    <name evidence="1" type="ORF">SAMN05192570_3030</name>
</gene>
<accession>A0A1I6T787</accession>
<sequence length="196" mass="21712">MDTSELDRLIVQNLEDLDAVVHRTHAIEKVIWKHIGDAGRGWAHQHGWRASPAEDEDECWVAPPAWQARGRDFWFEVHWGPGDEDTGAPGEPWFSLCRLAGVGGGRLCLWLRWNGLRPGDWKAAAVPRMDEIRDAGFRLSDGRLVPYLDCTPQPGAVAQGLAEGDLSVAYAHLRDAFDAAARAVATFDPILKKAAR</sequence>
<dbReference type="EMBL" id="FOZV01000008">
    <property type="protein sequence ID" value="SFS85079.1"/>
    <property type="molecule type" value="Genomic_DNA"/>
</dbReference>
<evidence type="ECO:0000313" key="2">
    <source>
        <dbReference type="Proteomes" id="UP000198788"/>
    </source>
</evidence>
<keyword evidence="2" id="KW-1185">Reference proteome</keyword>
<name>A0A1I6T787_9CAUL</name>
<dbReference type="STRING" id="871741.SAMN05192570_3030"/>